<feature type="compositionally biased region" description="Gly residues" evidence="1">
    <location>
        <begin position="49"/>
        <end position="62"/>
    </location>
</feature>
<evidence type="ECO:0000256" key="1">
    <source>
        <dbReference type="SAM" id="MobiDB-lite"/>
    </source>
</evidence>
<proteinExistence type="predicted"/>
<sequence>MKPTGSARGPRAALAPSLPSSRAPALISPYVTVGGAAPRDHPRYSVRWGGAGGGGWPGGRKE</sequence>
<gene>
    <name evidence="2" type="ORF">E2C01_062448</name>
</gene>
<dbReference type="EMBL" id="VSRR010027549">
    <property type="protein sequence ID" value="MPC68250.1"/>
    <property type="molecule type" value="Genomic_DNA"/>
</dbReference>
<dbReference type="AlphaFoldDB" id="A0A5B7H7W8"/>
<dbReference type="Proteomes" id="UP000324222">
    <property type="component" value="Unassembled WGS sequence"/>
</dbReference>
<protein>
    <submittedName>
        <fullName evidence="2">Uncharacterized protein</fullName>
    </submittedName>
</protein>
<reference evidence="2 3" key="1">
    <citation type="submission" date="2019-05" db="EMBL/GenBank/DDBJ databases">
        <title>Another draft genome of Portunus trituberculatus and its Hox gene families provides insights of decapod evolution.</title>
        <authorList>
            <person name="Jeong J.-H."/>
            <person name="Song I."/>
            <person name="Kim S."/>
            <person name="Choi T."/>
            <person name="Kim D."/>
            <person name="Ryu S."/>
            <person name="Kim W."/>
        </authorList>
    </citation>
    <scope>NUCLEOTIDE SEQUENCE [LARGE SCALE GENOMIC DNA]</scope>
    <source>
        <tissue evidence="2">Muscle</tissue>
    </source>
</reference>
<name>A0A5B7H7W8_PORTR</name>
<keyword evidence="3" id="KW-1185">Reference proteome</keyword>
<evidence type="ECO:0000313" key="3">
    <source>
        <dbReference type="Proteomes" id="UP000324222"/>
    </source>
</evidence>
<comment type="caution">
    <text evidence="2">The sequence shown here is derived from an EMBL/GenBank/DDBJ whole genome shotgun (WGS) entry which is preliminary data.</text>
</comment>
<feature type="compositionally biased region" description="Low complexity" evidence="1">
    <location>
        <begin position="1"/>
        <end position="29"/>
    </location>
</feature>
<evidence type="ECO:0000313" key="2">
    <source>
        <dbReference type="EMBL" id="MPC68250.1"/>
    </source>
</evidence>
<organism evidence="2 3">
    <name type="scientific">Portunus trituberculatus</name>
    <name type="common">Swimming crab</name>
    <name type="synonym">Neptunus trituberculatus</name>
    <dbReference type="NCBI Taxonomy" id="210409"/>
    <lineage>
        <taxon>Eukaryota</taxon>
        <taxon>Metazoa</taxon>
        <taxon>Ecdysozoa</taxon>
        <taxon>Arthropoda</taxon>
        <taxon>Crustacea</taxon>
        <taxon>Multicrustacea</taxon>
        <taxon>Malacostraca</taxon>
        <taxon>Eumalacostraca</taxon>
        <taxon>Eucarida</taxon>
        <taxon>Decapoda</taxon>
        <taxon>Pleocyemata</taxon>
        <taxon>Brachyura</taxon>
        <taxon>Eubrachyura</taxon>
        <taxon>Portunoidea</taxon>
        <taxon>Portunidae</taxon>
        <taxon>Portuninae</taxon>
        <taxon>Portunus</taxon>
    </lineage>
</organism>
<feature type="region of interest" description="Disordered" evidence="1">
    <location>
        <begin position="1"/>
        <end position="62"/>
    </location>
</feature>
<accession>A0A5B7H7W8</accession>